<sequence length="41" mass="4624">MGKWSELVAIAIFSLKTIFFLIIVHMSVNGRSEDLEEQGTI</sequence>
<dbReference type="EMBL" id="FRCL01000009">
    <property type="protein sequence ID" value="SHM94596.1"/>
    <property type="molecule type" value="Genomic_DNA"/>
</dbReference>
<evidence type="ECO:0000313" key="2">
    <source>
        <dbReference type="EMBL" id="SHM94596.1"/>
    </source>
</evidence>
<evidence type="ECO:0000313" key="3">
    <source>
        <dbReference type="Proteomes" id="UP000184092"/>
    </source>
</evidence>
<name>A0A1M7MU21_9FLAO</name>
<dbReference type="Proteomes" id="UP000184092">
    <property type="component" value="Unassembled WGS sequence"/>
</dbReference>
<keyword evidence="3" id="KW-1185">Reference proteome</keyword>
<keyword evidence="1" id="KW-0472">Membrane</keyword>
<organism evidence="2 3">
    <name type="scientific">Flavobacterium xinjiangense</name>
    <dbReference type="NCBI Taxonomy" id="178356"/>
    <lineage>
        <taxon>Bacteria</taxon>
        <taxon>Pseudomonadati</taxon>
        <taxon>Bacteroidota</taxon>
        <taxon>Flavobacteriia</taxon>
        <taxon>Flavobacteriales</taxon>
        <taxon>Flavobacteriaceae</taxon>
        <taxon>Flavobacterium</taxon>
    </lineage>
</organism>
<proteinExistence type="predicted"/>
<gene>
    <name evidence="2" type="ORF">SAMN05216269_10955</name>
</gene>
<dbReference type="AlphaFoldDB" id="A0A1M7MU21"/>
<reference evidence="3" key="1">
    <citation type="submission" date="2016-11" db="EMBL/GenBank/DDBJ databases">
        <authorList>
            <person name="Varghese N."/>
            <person name="Submissions S."/>
        </authorList>
    </citation>
    <scope>NUCLEOTIDE SEQUENCE [LARGE SCALE GENOMIC DNA]</scope>
    <source>
        <strain evidence="3">CGMCC 1.2749</strain>
    </source>
</reference>
<keyword evidence="1" id="KW-0812">Transmembrane</keyword>
<feature type="transmembrane region" description="Helical" evidence="1">
    <location>
        <begin position="7"/>
        <end position="28"/>
    </location>
</feature>
<keyword evidence="1" id="KW-1133">Transmembrane helix</keyword>
<protein>
    <submittedName>
        <fullName evidence="2">Uncharacterized protein</fullName>
    </submittedName>
</protein>
<accession>A0A1M7MU21</accession>
<evidence type="ECO:0000256" key="1">
    <source>
        <dbReference type="SAM" id="Phobius"/>
    </source>
</evidence>